<gene>
    <name evidence="2" type="ORF">HNQ65_004477</name>
</gene>
<feature type="transmembrane region" description="Helical" evidence="1">
    <location>
        <begin position="12"/>
        <end position="34"/>
    </location>
</feature>
<dbReference type="RefSeq" id="WP_184343092.1">
    <property type="nucleotide sequence ID" value="NZ_JACHIG010000012.1"/>
</dbReference>
<keyword evidence="3" id="KW-1185">Reference proteome</keyword>
<name>A0A7W7YF09_9BACT</name>
<proteinExistence type="predicted"/>
<feature type="transmembrane region" description="Helical" evidence="1">
    <location>
        <begin position="67"/>
        <end position="86"/>
    </location>
</feature>
<accession>A0A7W7YF09</accession>
<evidence type="ECO:0000313" key="3">
    <source>
        <dbReference type="Proteomes" id="UP000590740"/>
    </source>
</evidence>
<feature type="transmembrane region" description="Helical" evidence="1">
    <location>
        <begin position="92"/>
        <end position="111"/>
    </location>
</feature>
<reference evidence="2 3" key="1">
    <citation type="submission" date="2020-08" db="EMBL/GenBank/DDBJ databases">
        <title>Genomic Encyclopedia of Type Strains, Phase IV (KMG-IV): sequencing the most valuable type-strain genomes for metagenomic binning, comparative biology and taxonomic classification.</title>
        <authorList>
            <person name="Goeker M."/>
        </authorList>
    </citation>
    <scope>NUCLEOTIDE SEQUENCE [LARGE SCALE GENOMIC DNA]</scope>
    <source>
        <strain evidence="2 3">DSM 12252</strain>
    </source>
</reference>
<evidence type="ECO:0008006" key="4">
    <source>
        <dbReference type="Google" id="ProtNLM"/>
    </source>
</evidence>
<comment type="caution">
    <text evidence="2">The sequence shown here is derived from an EMBL/GenBank/DDBJ whole genome shotgun (WGS) entry which is preliminary data.</text>
</comment>
<evidence type="ECO:0000256" key="1">
    <source>
        <dbReference type="SAM" id="Phobius"/>
    </source>
</evidence>
<keyword evidence="1" id="KW-1133">Transmembrane helix</keyword>
<dbReference type="EMBL" id="JACHIG010000012">
    <property type="protein sequence ID" value="MBB5034869.1"/>
    <property type="molecule type" value="Genomic_DNA"/>
</dbReference>
<dbReference type="Proteomes" id="UP000590740">
    <property type="component" value="Unassembled WGS sequence"/>
</dbReference>
<evidence type="ECO:0000313" key="2">
    <source>
        <dbReference type="EMBL" id="MBB5034869.1"/>
    </source>
</evidence>
<keyword evidence="1" id="KW-0812">Transmembrane</keyword>
<dbReference type="AlphaFoldDB" id="A0A7W7YF09"/>
<keyword evidence="1" id="KW-0472">Membrane</keyword>
<feature type="transmembrane region" description="Helical" evidence="1">
    <location>
        <begin position="40"/>
        <end position="60"/>
    </location>
</feature>
<organism evidence="2 3">
    <name type="scientific">Prosthecobacter vanneervenii</name>
    <dbReference type="NCBI Taxonomy" id="48466"/>
    <lineage>
        <taxon>Bacteria</taxon>
        <taxon>Pseudomonadati</taxon>
        <taxon>Verrucomicrobiota</taxon>
        <taxon>Verrucomicrobiia</taxon>
        <taxon>Verrucomicrobiales</taxon>
        <taxon>Verrucomicrobiaceae</taxon>
        <taxon>Prosthecobacter</taxon>
    </lineage>
</organism>
<protein>
    <recommendedName>
        <fullName evidence="4">Transmembrane protein</fullName>
    </recommendedName>
</protein>
<sequence>MTPNHQTARRHHGFRFSMSDACVLLLAAGLTWWLVGKDFALWWVVPAAVGHFFLFCNVFLVWRRLELLWALVFVLNVAVHFLMEVFDPAPSLLWQAPVTILVIALQMRSPWYHGIFARRINPRLADYLNDSL</sequence>